<feature type="domain" description="CCDC81 HU" evidence="1">
    <location>
        <begin position="33"/>
        <end position="127"/>
    </location>
</feature>
<dbReference type="InterPro" id="IPR010992">
    <property type="entry name" value="IHF-like_DNA-bd_dom_sf"/>
</dbReference>
<reference evidence="3 4" key="1">
    <citation type="submission" date="2017-09" db="EMBL/GenBank/DDBJ databases">
        <title>Genome sequencing of Besnoitia besnoiti strain Bb-Ger1.</title>
        <authorList>
            <person name="Schares G."/>
            <person name="Venepally P."/>
            <person name="Lorenzi H.A."/>
        </authorList>
    </citation>
    <scope>NUCLEOTIDE SEQUENCE [LARGE SCALE GENOMIC DNA]</scope>
    <source>
        <strain evidence="3 4">Bb-Ger1</strain>
    </source>
</reference>
<evidence type="ECO:0000313" key="3">
    <source>
        <dbReference type="EMBL" id="PFH36484.1"/>
    </source>
</evidence>
<dbReference type="VEuPathDB" id="ToxoDB:BESB_046760"/>
<dbReference type="GeneID" id="40309606"/>
<keyword evidence="4" id="KW-1185">Reference proteome</keyword>
<dbReference type="AlphaFoldDB" id="A0A2A9MH45"/>
<dbReference type="EMBL" id="NWUJ01000003">
    <property type="protein sequence ID" value="PFH36484.1"/>
    <property type="molecule type" value="Genomic_DNA"/>
</dbReference>
<evidence type="ECO:0000259" key="2">
    <source>
        <dbReference type="Pfam" id="PF18289"/>
    </source>
</evidence>
<gene>
    <name evidence="3" type="ORF">BESB_046760</name>
</gene>
<dbReference type="KEGG" id="bbes:BESB_046760"/>
<dbReference type="RefSeq" id="XP_029220493.1">
    <property type="nucleotide sequence ID" value="XM_029363127.1"/>
</dbReference>
<evidence type="ECO:0000259" key="1">
    <source>
        <dbReference type="Pfam" id="PF14908"/>
    </source>
</evidence>
<proteinExistence type="predicted"/>
<protein>
    <recommendedName>
        <fullName evidence="5">CCDC81 HU domain-containing protein</fullName>
    </recommendedName>
</protein>
<dbReference type="InterPro" id="IPR040673">
    <property type="entry name" value="CCDC81_HU_dom_2"/>
</dbReference>
<dbReference type="GO" id="GO:0003677">
    <property type="term" value="F:DNA binding"/>
    <property type="evidence" value="ECO:0007669"/>
    <property type="project" value="InterPro"/>
</dbReference>
<dbReference type="Pfam" id="PF14908">
    <property type="entry name" value="HU-CCDC81_euk_1"/>
    <property type="match status" value="1"/>
</dbReference>
<comment type="caution">
    <text evidence="3">The sequence shown here is derived from an EMBL/GenBank/DDBJ whole genome shotgun (WGS) entry which is preliminary data.</text>
</comment>
<dbReference type="InterPro" id="IPR028034">
    <property type="entry name" value="HU-CCDC81"/>
</dbReference>
<dbReference type="SUPFAM" id="SSF47729">
    <property type="entry name" value="IHF-like DNA-binding proteins"/>
    <property type="match status" value="1"/>
</dbReference>
<dbReference type="Pfam" id="PF18289">
    <property type="entry name" value="HU-CCDC81_euk_2"/>
    <property type="match status" value="1"/>
</dbReference>
<name>A0A2A9MH45_BESBE</name>
<organism evidence="3 4">
    <name type="scientific">Besnoitia besnoiti</name>
    <name type="common">Apicomplexan protozoan</name>
    <dbReference type="NCBI Taxonomy" id="94643"/>
    <lineage>
        <taxon>Eukaryota</taxon>
        <taxon>Sar</taxon>
        <taxon>Alveolata</taxon>
        <taxon>Apicomplexa</taxon>
        <taxon>Conoidasida</taxon>
        <taxon>Coccidia</taxon>
        <taxon>Eucoccidiorida</taxon>
        <taxon>Eimeriorina</taxon>
        <taxon>Sarcocystidae</taxon>
        <taxon>Besnoitia</taxon>
    </lineage>
</organism>
<dbReference type="OrthoDB" id="414368at2759"/>
<dbReference type="Proteomes" id="UP000224006">
    <property type="component" value="Chromosome III"/>
</dbReference>
<evidence type="ECO:0008006" key="5">
    <source>
        <dbReference type="Google" id="ProtNLM"/>
    </source>
</evidence>
<evidence type="ECO:0000313" key="4">
    <source>
        <dbReference type="Proteomes" id="UP000224006"/>
    </source>
</evidence>
<sequence>MLPIQGFSGCSVGCCTVRGLAEHVLGLPLQYPGVHQESQARVTQDLARTDPKRQLLLIWDAMCDFVSEQLQHGKGVTIKDFGSFVFERRLEATPPKIPELGHAPGEKEVIIPRFVVSDTLMKELTRQRPKEDIRRQHISGSIFQTKKMTAINPVSIAAGCYMRRDLVASALTAMFRAIIDLVRTNYDLEINMKFAVISIKNRALKYSFRKGIQLSAQVSPFFLVN</sequence>
<accession>A0A2A9MH45</accession>
<feature type="domain" description="CCDC81 HU" evidence="2">
    <location>
        <begin position="148"/>
        <end position="211"/>
    </location>
</feature>